<dbReference type="GO" id="GO:1990904">
    <property type="term" value="C:ribonucleoprotein complex"/>
    <property type="evidence" value="ECO:0007669"/>
    <property type="project" value="UniProtKB-KW"/>
</dbReference>
<dbReference type="Gene3D" id="3.30.1140.32">
    <property type="entry name" value="Ribosomal protein S3, C-terminal domain"/>
    <property type="match status" value="1"/>
</dbReference>
<geneLocation type="mitochondrion" evidence="4"/>
<dbReference type="GeneID" id="13540080"/>
<evidence type="ECO:0000256" key="3">
    <source>
        <dbReference type="ARBA" id="ARBA00023274"/>
    </source>
</evidence>
<comment type="similarity">
    <text evidence="1">Belongs to the universal ribosomal protein uS3 family.</text>
</comment>
<dbReference type="SUPFAM" id="SSF54821">
    <property type="entry name" value="Ribosomal protein S3 C-terminal domain"/>
    <property type="match status" value="1"/>
</dbReference>
<proteinExistence type="inferred from homology"/>
<dbReference type="InterPro" id="IPR036419">
    <property type="entry name" value="Ribosomal_S3_C_sf"/>
</dbReference>
<dbReference type="GO" id="GO:0005840">
    <property type="term" value="C:ribosome"/>
    <property type="evidence" value="ECO:0007669"/>
    <property type="project" value="UniProtKB-KW"/>
</dbReference>
<keyword evidence="4" id="KW-0496">Mitochondrion</keyword>
<dbReference type="EMBL" id="JQ388471">
    <property type="protein sequence ID" value="AFC17793.1"/>
    <property type="molecule type" value="Genomic_DNA"/>
</dbReference>
<gene>
    <name evidence="4" type="primary">rps3</name>
</gene>
<reference evidence="4" key="1">
    <citation type="journal article" date="2012" name="Mol. Phylogenet. Evol.">
        <title>Relative rates of evolution among the three genetic compartments of the red alga Porphyra differ from those of green plants and do not correlate with genome architecture.</title>
        <authorList>
            <person name="Smith D.R."/>
            <person name="Hua J."/>
            <person name="Lee R.W."/>
            <person name="Keeling P.J."/>
        </authorList>
    </citation>
    <scope>NUCLEOTIDE SEQUENCE</scope>
</reference>
<organism evidence="4">
    <name type="scientific">Porphyra umbilicalis</name>
    <name type="common">Purple laver</name>
    <name type="synonym">Red alga</name>
    <dbReference type="NCBI Taxonomy" id="2786"/>
    <lineage>
        <taxon>Eukaryota</taxon>
        <taxon>Rhodophyta</taxon>
        <taxon>Bangiophyceae</taxon>
        <taxon>Bangiales</taxon>
        <taxon>Bangiaceae</taxon>
        <taxon>Porphyra</taxon>
    </lineage>
</organism>
<dbReference type="AlphaFoldDB" id="J3RVX6"/>
<dbReference type="RefSeq" id="YP_006665890.1">
    <property type="nucleotide sequence ID" value="NC_018544.1"/>
</dbReference>
<sequence>MGQKIDPRGFRIGLSDLWHDESQCYGKSFKNQKNLLKETRNIFEFLNQYFESKKLIQGKTNQKVSNKIKEYNVQYVPVSPKAASLTHNMGLTAANVFKKNIQVRNYNTTLWYQNGPLLCEFIKTSLKKGIAFRKIINTVQRLLELQTPHQIVLKTSSGTKIMEYTGLKVRYTGRFGGSRSRMASNIVYRIGAVSLQKIETHIQFYTSSLHTKQGLCNIEIWMAYKSI</sequence>
<evidence type="ECO:0000313" key="4">
    <source>
        <dbReference type="EMBL" id="AFC17793.1"/>
    </source>
</evidence>
<keyword evidence="3" id="KW-0687">Ribonucleoprotein</keyword>
<keyword evidence="2 4" id="KW-0689">Ribosomal protein</keyword>
<evidence type="ECO:0000256" key="2">
    <source>
        <dbReference type="ARBA" id="ARBA00022980"/>
    </source>
</evidence>
<protein>
    <submittedName>
        <fullName evidence="4">Ribosomal protein S3</fullName>
    </submittedName>
</protein>
<name>J3RVX6_PORUM</name>
<accession>J3RVX6</accession>
<evidence type="ECO:0000256" key="1">
    <source>
        <dbReference type="ARBA" id="ARBA00010761"/>
    </source>
</evidence>
<dbReference type="OrthoDB" id="36508at2759"/>